<sequence length="350" mass="39171">MKMSKKLLATQVNSVRPYKSRSKRPCDFCRRRKTCCIIDKSIPCMACAQFNKGRCTFVEEPLKRSKRGSLYDDDRISRHRKRLKGENACEPALVSEGPSSVVQNSPVLAFPSELRPDCRHSALSRFGIPLGVSLWHLVMELSRSYSMGNVQNLNELPLQIRDALPTQQPDSVQPTEHHPLQQELVEEYKLYSIHQQQQSTSHYLSFRQASYPQPREPELLEGLFSLSQGAPYYHYNTGVDAQPLLDNSEFASLAGSNLSSRLGTAAWLPLTLDTANSALESLEYTESAPELEYVLAPKILPSQLGQPFHLGLLPFYYGQDSYAGFNNNGSYGVPSAVPTQGGAYQPSHMK</sequence>
<dbReference type="PANTHER" id="PTHR31668:SF4">
    <property type="entry name" value="TRANSCRIPTIONAL ACTIVATOR PROTEIN DAL81"/>
    <property type="match status" value="1"/>
</dbReference>
<evidence type="ECO:0000256" key="1">
    <source>
        <dbReference type="ARBA" id="ARBA00022833"/>
    </source>
</evidence>
<evidence type="ECO:0000256" key="3">
    <source>
        <dbReference type="ARBA" id="ARBA00023163"/>
    </source>
</evidence>
<dbReference type="GO" id="GO:0001080">
    <property type="term" value="P:nitrogen catabolite activation of transcription from RNA polymerase II promoter"/>
    <property type="evidence" value="ECO:0007669"/>
    <property type="project" value="TreeGrafter"/>
</dbReference>
<evidence type="ECO:0000256" key="4">
    <source>
        <dbReference type="ARBA" id="ARBA00023242"/>
    </source>
</evidence>
<keyword evidence="4" id="KW-0539">Nucleus</keyword>
<keyword evidence="3" id="KW-0804">Transcription</keyword>
<dbReference type="CDD" id="cd00067">
    <property type="entry name" value="GAL4"/>
    <property type="match status" value="1"/>
</dbReference>
<feature type="domain" description="Zn(2)-C6 fungal-type" evidence="5">
    <location>
        <begin position="25"/>
        <end position="57"/>
    </location>
</feature>
<evidence type="ECO:0000256" key="2">
    <source>
        <dbReference type="ARBA" id="ARBA00023015"/>
    </source>
</evidence>
<dbReference type="InterPro" id="IPR050797">
    <property type="entry name" value="Carb_Metab_Trans_Reg"/>
</dbReference>
<dbReference type="GO" id="GO:0005634">
    <property type="term" value="C:nucleus"/>
    <property type="evidence" value="ECO:0007669"/>
    <property type="project" value="TreeGrafter"/>
</dbReference>
<dbReference type="EMBL" id="CP034456">
    <property type="protein sequence ID" value="QBM85551.1"/>
    <property type="molecule type" value="Genomic_DNA"/>
</dbReference>
<dbReference type="InterPro" id="IPR001138">
    <property type="entry name" value="Zn2Cys6_DnaBD"/>
</dbReference>
<dbReference type="PROSITE" id="PS00463">
    <property type="entry name" value="ZN2_CY6_FUNGAL_1"/>
    <property type="match status" value="1"/>
</dbReference>
<dbReference type="GO" id="GO:0008270">
    <property type="term" value="F:zinc ion binding"/>
    <property type="evidence" value="ECO:0007669"/>
    <property type="project" value="InterPro"/>
</dbReference>
<dbReference type="STRING" id="2163413.A0A4P6XIT8"/>
<evidence type="ECO:0000313" key="6">
    <source>
        <dbReference type="EMBL" id="QBM85551.1"/>
    </source>
</evidence>
<evidence type="ECO:0000313" key="7">
    <source>
        <dbReference type="Proteomes" id="UP000292447"/>
    </source>
</evidence>
<dbReference type="Proteomes" id="UP000292447">
    <property type="component" value="Chromosome I"/>
</dbReference>
<gene>
    <name evidence="6" type="ORF">METSCH_A01730</name>
</gene>
<dbReference type="PROSITE" id="PS50048">
    <property type="entry name" value="ZN2_CY6_FUNGAL_2"/>
    <property type="match status" value="1"/>
</dbReference>
<accession>A0A4P6XIT8</accession>
<keyword evidence="1" id="KW-0862">Zinc</keyword>
<keyword evidence="2" id="KW-0805">Transcription regulation</keyword>
<protein>
    <recommendedName>
        <fullName evidence="5">Zn(2)-C6 fungal-type domain-containing protein</fullName>
    </recommendedName>
</protein>
<name>A0A4P6XIT8_9ASCO</name>
<keyword evidence="7" id="KW-1185">Reference proteome</keyword>
<reference evidence="7" key="1">
    <citation type="submission" date="2019-03" db="EMBL/GenBank/DDBJ databases">
        <title>Snf2 controls pulcherriminic acid biosynthesis and connects pigmentation and antifungal activity of the yeast Metschnikowia pulcherrima.</title>
        <authorList>
            <person name="Gore-Lloyd D."/>
            <person name="Sumann I."/>
            <person name="Brachmann A.O."/>
            <person name="Schneeberger K."/>
            <person name="Ortiz-Merino R.A."/>
            <person name="Moreno-Beltran M."/>
            <person name="Schlaefli M."/>
            <person name="Kirner P."/>
            <person name="Santos Kron A."/>
            <person name="Wolfe K.H."/>
            <person name="Piel J."/>
            <person name="Ahrens C.H."/>
            <person name="Henk D."/>
            <person name="Freimoser F.M."/>
        </authorList>
    </citation>
    <scope>NUCLEOTIDE SEQUENCE [LARGE SCALE GENOMIC DNA]</scope>
    <source>
        <strain evidence="7">APC 1.2</strain>
    </source>
</reference>
<proteinExistence type="predicted"/>
<dbReference type="AlphaFoldDB" id="A0A4P6XIT8"/>
<dbReference type="PANTHER" id="PTHR31668">
    <property type="entry name" value="GLUCOSE TRANSPORT TRANSCRIPTION REGULATOR RGT1-RELATED-RELATED"/>
    <property type="match status" value="1"/>
</dbReference>
<organism evidence="6 7">
    <name type="scientific">Metschnikowia aff. pulcherrima</name>
    <dbReference type="NCBI Taxonomy" id="2163413"/>
    <lineage>
        <taxon>Eukaryota</taxon>
        <taxon>Fungi</taxon>
        <taxon>Dikarya</taxon>
        <taxon>Ascomycota</taxon>
        <taxon>Saccharomycotina</taxon>
        <taxon>Pichiomycetes</taxon>
        <taxon>Metschnikowiaceae</taxon>
        <taxon>Metschnikowia</taxon>
    </lineage>
</organism>
<dbReference type="GO" id="GO:0000981">
    <property type="term" value="F:DNA-binding transcription factor activity, RNA polymerase II-specific"/>
    <property type="evidence" value="ECO:0007669"/>
    <property type="project" value="InterPro"/>
</dbReference>
<evidence type="ECO:0000259" key="5">
    <source>
        <dbReference type="PROSITE" id="PS50048"/>
    </source>
</evidence>